<organism evidence="2 3">
    <name type="scientific">Lentinula edodes</name>
    <name type="common">Shiitake mushroom</name>
    <name type="synonym">Lentinus edodes</name>
    <dbReference type="NCBI Taxonomy" id="5353"/>
    <lineage>
        <taxon>Eukaryota</taxon>
        <taxon>Fungi</taxon>
        <taxon>Dikarya</taxon>
        <taxon>Basidiomycota</taxon>
        <taxon>Agaricomycotina</taxon>
        <taxon>Agaricomycetes</taxon>
        <taxon>Agaricomycetidae</taxon>
        <taxon>Agaricales</taxon>
        <taxon>Marasmiineae</taxon>
        <taxon>Omphalotaceae</taxon>
        <taxon>Lentinula</taxon>
    </lineage>
</organism>
<keyword evidence="3" id="KW-1185">Reference proteome</keyword>
<dbReference type="AlphaFoldDB" id="A0A1Q3EG23"/>
<name>A0A1Q3EG23_LENED</name>
<feature type="compositionally biased region" description="Basic and acidic residues" evidence="1">
    <location>
        <begin position="89"/>
        <end position="113"/>
    </location>
</feature>
<reference evidence="2 3" key="1">
    <citation type="submission" date="2016-08" db="EMBL/GenBank/DDBJ databases">
        <authorList>
            <consortium name="Lentinula edodes genome sequencing consortium"/>
            <person name="Sakamoto Y."/>
            <person name="Nakade K."/>
            <person name="Sato S."/>
            <person name="Yoshida Y."/>
            <person name="Miyazaki K."/>
            <person name="Natsume S."/>
            <person name="Konno N."/>
        </authorList>
    </citation>
    <scope>NUCLEOTIDE SEQUENCE [LARGE SCALE GENOMIC DNA]</scope>
    <source>
        <strain evidence="2 3">NBRC 111202</strain>
    </source>
</reference>
<evidence type="ECO:0000313" key="2">
    <source>
        <dbReference type="EMBL" id="GAW06135.1"/>
    </source>
</evidence>
<evidence type="ECO:0000256" key="1">
    <source>
        <dbReference type="SAM" id="MobiDB-lite"/>
    </source>
</evidence>
<protein>
    <submittedName>
        <fullName evidence="2">Uncharacterized protein</fullName>
    </submittedName>
</protein>
<reference evidence="2 3" key="2">
    <citation type="submission" date="2017-02" db="EMBL/GenBank/DDBJ databases">
        <title>A genome survey and senescence transcriptome analysis in Lentinula edodes.</title>
        <authorList>
            <person name="Sakamoto Y."/>
            <person name="Nakade K."/>
            <person name="Sato S."/>
            <person name="Yoshida Y."/>
            <person name="Miyazaki K."/>
            <person name="Natsume S."/>
            <person name="Konno N."/>
        </authorList>
    </citation>
    <scope>NUCLEOTIDE SEQUENCE [LARGE SCALE GENOMIC DNA]</scope>
    <source>
        <strain evidence="2 3">NBRC 111202</strain>
    </source>
</reference>
<evidence type="ECO:0000313" key="3">
    <source>
        <dbReference type="Proteomes" id="UP000188533"/>
    </source>
</evidence>
<gene>
    <name evidence="2" type="ORF">LENED_008034</name>
</gene>
<feature type="region of interest" description="Disordered" evidence="1">
    <location>
        <begin position="71"/>
        <end position="115"/>
    </location>
</feature>
<proteinExistence type="predicted"/>
<dbReference type="EMBL" id="BDGU01000295">
    <property type="protein sequence ID" value="GAW06135.1"/>
    <property type="molecule type" value="Genomic_DNA"/>
</dbReference>
<sequence length="167" mass="18928">MLVAIHPERMGVLRPLLPRLLEDTYEWTRWNKGKLREALETNPNPQVIQVVAITARELGMLPPREFLPELPGGKFFHKRPSQAPSNGARPKEFSESQADPETRIHIDRPRKPDSSSVPIALLVPSFGTFQTNVRNIAPSDRAMRIATKMANELCVIFRDEQEQDPGL</sequence>
<comment type="caution">
    <text evidence="2">The sequence shown here is derived from an EMBL/GenBank/DDBJ whole genome shotgun (WGS) entry which is preliminary data.</text>
</comment>
<dbReference type="Proteomes" id="UP000188533">
    <property type="component" value="Unassembled WGS sequence"/>
</dbReference>
<accession>A0A1Q3EG23</accession>